<evidence type="ECO:0000313" key="1">
    <source>
        <dbReference type="EMBL" id="MCQ6962631.1"/>
    </source>
</evidence>
<proteinExistence type="predicted"/>
<accession>A0AAE3KX19</accession>
<dbReference type="AlphaFoldDB" id="A0AAE3KX19"/>
<gene>
    <name evidence="1" type="ORF">PV02_05760</name>
</gene>
<reference evidence="1 2" key="1">
    <citation type="journal article" date="2011" name="Appl. Environ. Microbiol.">
        <title>Methanogenic archaea isolated from Taiwan's Chelungpu fault.</title>
        <authorList>
            <person name="Wu S.Y."/>
            <person name="Lai M.C."/>
        </authorList>
    </citation>
    <scope>NUCLEOTIDE SEQUENCE [LARGE SCALE GENOMIC DNA]</scope>
    <source>
        <strain evidence="1 2">St545Mb</strain>
    </source>
</reference>
<organism evidence="1 2">
    <name type="scientific">Methanolobus chelungpuianus</name>
    <dbReference type="NCBI Taxonomy" id="502115"/>
    <lineage>
        <taxon>Archaea</taxon>
        <taxon>Methanobacteriati</taxon>
        <taxon>Methanobacteriota</taxon>
        <taxon>Stenosarchaea group</taxon>
        <taxon>Methanomicrobia</taxon>
        <taxon>Methanosarcinales</taxon>
        <taxon>Methanosarcinaceae</taxon>
        <taxon>Methanolobus</taxon>
    </lineage>
</organism>
<dbReference type="Proteomes" id="UP001206983">
    <property type="component" value="Unassembled WGS sequence"/>
</dbReference>
<evidence type="ECO:0000313" key="2">
    <source>
        <dbReference type="Proteomes" id="UP001206983"/>
    </source>
</evidence>
<dbReference type="Pfam" id="PF03692">
    <property type="entry name" value="CxxCxxCC"/>
    <property type="match status" value="1"/>
</dbReference>
<keyword evidence="2" id="KW-1185">Reference proteome</keyword>
<dbReference type="EMBL" id="JTEO01000004">
    <property type="protein sequence ID" value="MCQ6962631.1"/>
    <property type="molecule type" value="Genomic_DNA"/>
</dbReference>
<sequence length="199" mass="22357">MGESVAISLAVKRAVRYDIIQSILRHYECPPSCQSHCCSKGQIHMFEDELKVLSSLDPARAGKICNDATSPSLYLMQAPCSFLNDTGRCHVYERRPTVCGLYPFKVNTSGSTIGLQPCPVGFLIIRDFASWVIDTLSKSDISSGERSRLIGEWQKNVESYELELSEFHSKPVLLEMQIPYEDLEMLSMFLASRKLPAEN</sequence>
<name>A0AAE3KX19_9EURY</name>
<dbReference type="InterPro" id="IPR005358">
    <property type="entry name" value="Puta_zinc/iron-chelating_dom"/>
</dbReference>
<protein>
    <submittedName>
        <fullName evidence="1">Fe-S oxidoreductase</fullName>
    </submittedName>
</protein>
<comment type="caution">
    <text evidence="1">The sequence shown here is derived from an EMBL/GenBank/DDBJ whole genome shotgun (WGS) entry which is preliminary data.</text>
</comment>